<dbReference type="RefSeq" id="WP_173236949.1">
    <property type="nucleotide sequence ID" value="NZ_AP022839.1"/>
</dbReference>
<accession>A0A6F8T3Q0</accession>
<keyword evidence="3" id="KW-0238">DNA-binding</keyword>
<dbReference type="InterPro" id="IPR047057">
    <property type="entry name" value="MerR_fam"/>
</dbReference>
<dbReference type="AlphaFoldDB" id="A0A6F8T3Q0"/>
<keyword evidence="2" id="KW-0805">Transcription regulation</keyword>
<keyword evidence="1" id="KW-0678">Repressor</keyword>
<keyword evidence="4" id="KW-0804">Transcription</keyword>
<reference evidence="6" key="1">
    <citation type="journal article" date="2020" name="Microbiol. Resour. Announc.">
        <title>Complete Genome Sequence of Novel Psychrotolerant Legionella Strain TUM19329, Isolated from Antarctic Lake Sediment.</title>
        <authorList>
            <person name="Shimada S."/>
            <person name="Nakai R."/>
            <person name="Aoki K."/>
            <person name="Shimoeda N."/>
            <person name="Ohno G."/>
            <person name="Miyazaki Y."/>
            <person name="Kudoh S."/>
            <person name="Imura S."/>
            <person name="Watanabe K."/>
            <person name="Ishii Y."/>
            <person name="Tateda K."/>
        </authorList>
    </citation>
    <scope>NUCLEOTIDE SEQUENCE [LARGE SCALE GENOMIC DNA]</scope>
    <source>
        <strain evidence="6">TUM19329</strain>
    </source>
</reference>
<dbReference type="SUPFAM" id="SSF46955">
    <property type="entry name" value="Putative DNA-binding domain"/>
    <property type="match status" value="1"/>
</dbReference>
<evidence type="ECO:0000256" key="4">
    <source>
        <dbReference type="ARBA" id="ARBA00023163"/>
    </source>
</evidence>
<proteinExistence type="predicted"/>
<evidence type="ECO:0000256" key="3">
    <source>
        <dbReference type="ARBA" id="ARBA00023125"/>
    </source>
</evidence>
<evidence type="ECO:0000256" key="1">
    <source>
        <dbReference type="ARBA" id="ARBA00022491"/>
    </source>
</evidence>
<protein>
    <submittedName>
        <fullName evidence="6">MerR family transcriptional regulator</fullName>
    </submittedName>
</protein>
<name>A0A6F8T3Q0_9GAMM</name>
<dbReference type="Proteomes" id="UP000502894">
    <property type="component" value="Chromosome"/>
</dbReference>
<evidence type="ECO:0000256" key="2">
    <source>
        <dbReference type="ARBA" id="ARBA00023015"/>
    </source>
</evidence>
<dbReference type="PRINTS" id="PR00040">
    <property type="entry name" value="HTHMERR"/>
</dbReference>
<evidence type="ECO:0000313" key="6">
    <source>
        <dbReference type="EMBL" id="BCA95314.1"/>
    </source>
</evidence>
<dbReference type="SMART" id="SM00422">
    <property type="entry name" value="HTH_MERR"/>
    <property type="match status" value="1"/>
</dbReference>
<gene>
    <name evidence="6" type="ORF">TUM19329_16750</name>
</gene>
<feature type="domain" description="HTH merR-type" evidence="5">
    <location>
        <begin position="5"/>
        <end position="72"/>
    </location>
</feature>
<dbReference type="InterPro" id="IPR009061">
    <property type="entry name" value="DNA-bd_dom_put_sf"/>
</dbReference>
<dbReference type="Pfam" id="PF13411">
    <property type="entry name" value="MerR_1"/>
    <property type="match status" value="1"/>
</dbReference>
<dbReference type="GO" id="GO:0003700">
    <property type="term" value="F:DNA-binding transcription factor activity"/>
    <property type="evidence" value="ECO:0007669"/>
    <property type="project" value="InterPro"/>
</dbReference>
<dbReference type="PANTHER" id="PTHR30204">
    <property type="entry name" value="REDOX-CYCLING DRUG-SENSING TRANSCRIPTIONAL ACTIVATOR SOXR"/>
    <property type="match status" value="1"/>
</dbReference>
<sequence length="130" mass="14827">MSNNTIGEFAKIGGVSIETIRFYQRQGLLNIPKSVNGNIRRYSEADTHRLWFIISAKKAGFTLKEIKELLDINARKDRDQVRVLAKKRIELLDKKIAELSSARSALCRLLNECENTTTDECPILTAFDQK</sequence>
<organism evidence="6 7">
    <name type="scientific">Legionella antarctica</name>
    <dbReference type="NCBI Taxonomy" id="2708020"/>
    <lineage>
        <taxon>Bacteria</taxon>
        <taxon>Pseudomonadati</taxon>
        <taxon>Pseudomonadota</taxon>
        <taxon>Gammaproteobacteria</taxon>
        <taxon>Legionellales</taxon>
        <taxon>Legionellaceae</taxon>
        <taxon>Legionella</taxon>
    </lineage>
</organism>
<dbReference type="InterPro" id="IPR000551">
    <property type="entry name" value="MerR-type_HTH_dom"/>
</dbReference>
<dbReference type="GO" id="GO:0003677">
    <property type="term" value="F:DNA binding"/>
    <property type="evidence" value="ECO:0007669"/>
    <property type="project" value="UniProtKB-KW"/>
</dbReference>
<dbReference type="EMBL" id="AP022839">
    <property type="protein sequence ID" value="BCA95314.1"/>
    <property type="molecule type" value="Genomic_DNA"/>
</dbReference>
<dbReference type="PANTHER" id="PTHR30204:SF69">
    <property type="entry name" value="MERR-FAMILY TRANSCRIPTIONAL REGULATOR"/>
    <property type="match status" value="1"/>
</dbReference>
<dbReference type="KEGG" id="lant:TUM19329_16750"/>
<keyword evidence="7" id="KW-1185">Reference proteome</keyword>
<evidence type="ECO:0000259" key="5">
    <source>
        <dbReference type="PROSITE" id="PS50937"/>
    </source>
</evidence>
<dbReference type="PROSITE" id="PS50937">
    <property type="entry name" value="HTH_MERR_2"/>
    <property type="match status" value="1"/>
</dbReference>
<evidence type="ECO:0000313" key="7">
    <source>
        <dbReference type="Proteomes" id="UP000502894"/>
    </source>
</evidence>
<dbReference type="Gene3D" id="1.10.1660.10">
    <property type="match status" value="1"/>
</dbReference>